<dbReference type="EMBL" id="JARMAB010000019">
    <property type="protein sequence ID" value="MED1203974.1"/>
    <property type="molecule type" value="Genomic_DNA"/>
</dbReference>
<evidence type="ECO:0008006" key="4">
    <source>
        <dbReference type="Google" id="ProtNLM"/>
    </source>
</evidence>
<feature type="transmembrane region" description="Helical" evidence="1">
    <location>
        <begin position="34"/>
        <end position="58"/>
    </location>
</feature>
<reference evidence="2 3" key="1">
    <citation type="submission" date="2023-03" db="EMBL/GenBank/DDBJ databases">
        <title>Bacillus Genome Sequencing.</title>
        <authorList>
            <person name="Dunlap C."/>
        </authorList>
    </citation>
    <scope>NUCLEOTIDE SEQUENCE [LARGE SCALE GENOMIC DNA]</scope>
    <source>
        <strain evidence="2 3">B-23453</strain>
    </source>
</reference>
<evidence type="ECO:0000313" key="3">
    <source>
        <dbReference type="Proteomes" id="UP001341444"/>
    </source>
</evidence>
<keyword evidence="3" id="KW-1185">Reference proteome</keyword>
<keyword evidence="1" id="KW-0812">Transmembrane</keyword>
<proteinExistence type="predicted"/>
<dbReference type="Proteomes" id="UP001341444">
    <property type="component" value="Unassembled WGS sequence"/>
</dbReference>
<accession>A0ABU6MH27</accession>
<dbReference type="RefSeq" id="WP_066264263.1">
    <property type="nucleotide sequence ID" value="NZ_JARMAB010000019.1"/>
</dbReference>
<keyword evidence="1" id="KW-1133">Transmembrane helix</keyword>
<evidence type="ECO:0000313" key="2">
    <source>
        <dbReference type="EMBL" id="MED1203974.1"/>
    </source>
</evidence>
<name>A0ABU6MH27_9BACI</name>
<comment type="caution">
    <text evidence="2">The sequence shown here is derived from an EMBL/GenBank/DDBJ whole genome shotgun (WGS) entry which is preliminary data.</text>
</comment>
<keyword evidence="1" id="KW-0472">Membrane</keyword>
<sequence length="62" mass="7374">MYLQLYELAVTPRFIVVVILSILYLVILKKEKGFFTILFKICAIIYILLYLVALYMYLFQMG</sequence>
<evidence type="ECO:0000256" key="1">
    <source>
        <dbReference type="SAM" id="Phobius"/>
    </source>
</evidence>
<protein>
    <recommendedName>
        <fullName evidence="4">NADH dehydrogenase subunit 1</fullName>
    </recommendedName>
</protein>
<gene>
    <name evidence="2" type="ORF">P4T90_13010</name>
</gene>
<organism evidence="2 3">
    <name type="scientific">Heyndrickxia acidicola</name>
    <dbReference type="NCBI Taxonomy" id="209389"/>
    <lineage>
        <taxon>Bacteria</taxon>
        <taxon>Bacillati</taxon>
        <taxon>Bacillota</taxon>
        <taxon>Bacilli</taxon>
        <taxon>Bacillales</taxon>
        <taxon>Bacillaceae</taxon>
        <taxon>Heyndrickxia</taxon>
    </lineage>
</organism>
<feature type="transmembrane region" description="Helical" evidence="1">
    <location>
        <begin position="6"/>
        <end position="27"/>
    </location>
</feature>